<protein>
    <submittedName>
        <fullName evidence="4">Thioredoxin-1</fullName>
    </submittedName>
</protein>
<dbReference type="InterPro" id="IPR005746">
    <property type="entry name" value="Thioredoxin"/>
</dbReference>
<dbReference type="PANTHER" id="PTHR46115">
    <property type="entry name" value="THIOREDOXIN-LIKE PROTEIN 1"/>
    <property type="match status" value="1"/>
</dbReference>
<feature type="domain" description="Thioredoxin" evidence="3">
    <location>
        <begin position="9"/>
        <end position="131"/>
    </location>
</feature>
<dbReference type="EMBL" id="JASAOG010000023">
    <property type="protein sequence ID" value="KAK0062964.1"/>
    <property type="molecule type" value="Genomic_DNA"/>
</dbReference>
<dbReference type="GO" id="GO:0015035">
    <property type="term" value="F:protein-disulfide reductase activity"/>
    <property type="evidence" value="ECO:0007669"/>
    <property type="project" value="InterPro"/>
</dbReference>
<gene>
    <name evidence="4" type="ORF">Bpfe_007684</name>
</gene>
<evidence type="ECO:0000259" key="3">
    <source>
        <dbReference type="PROSITE" id="PS51352"/>
    </source>
</evidence>
<dbReference type="Pfam" id="PF00085">
    <property type="entry name" value="Thioredoxin"/>
    <property type="match status" value="1"/>
</dbReference>
<reference evidence="4" key="1">
    <citation type="journal article" date="2023" name="PLoS Negl. Trop. Dis.">
        <title>A genome sequence for Biomphalaria pfeifferi, the major vector snail for the human-infecting parasite Schistosoma mansoni.</title>
        <authorList>
            <person name="Bu L."/>
            <person name="Lu L."/>
            <person name="Laidemitt M.R."/>
            <person name="Zhang S.M."/>
            <person name="Mutuku M."/>
            <person name="Mkoji G."/>
            <person name="Steinauer M."/>
            <person name="Loker E.S."/>
        </authorList>
    </citation>
    <scope>NUCLEOTIDE SEQUENCE</scope>
    <source>
        <strain evidence="4">KasaAsao</strain>
    </source>
</reference>
<reference evidence="4" key="2">
    <citation type="submission" date="2023-04" db="EMBL/GenBank/DDBJ databases">
        <authorList>
            <person name="Bu L."/>
            <person name="Lu L."/>
            <person name="Laidemitt M.R."/>
            <person name="Zhang S.M."/>
            <person name="Mutuku M."/>
            <person name="Mkoji G."/>
            <person name="Steinauer M."/>
            <person name="Loker E.S."/>
        </authorList>
    </citation>
    <scope>NUCLEOTIDE SEQUENCE</scope>
    <source>
        <strain evidence="4">KasaAsao</strain>
        <tissue evidence="4">Whole Snail</tissue>
    </source>
</reference>
<comment type="caution">
    <text evidence="4">The sequence shown here is derived from an EMBL/GenBank/DDBJ whole genome shotgun (WGS) entry which is preliminary data.</text>
</comment>
<evidence type="ECO:0000256" key="2">
    <source>
        <dbReference type="SAM" id="MobiDB-lite"/>
    </source>
</evidence>
<proteinExistence type="predicted"/>
<organism evidence="4 5">
    <name type="scientific">Biomphalaria pfeifferi</name>
    <name type="common">Bloodfluke planorb</name>
    <name type="synonym">Freshwater snail</name>
    <dbReference type="NCBI Taxonomy" id="112525"/>
    <lineage>
        <taxon>Eukaryota</taxon>
        <taxon>Metazoa</taxon>
        <taxon>Spiralia</taxon>
        <taxon>Lophotrochozoa</taxon>
        <taxon>Mollusca</taxon>
        <taxon>Gastropoda</taxon>
        <taxon>Heterobranchia</taxon>
        <taxon>Euthyneura</taxon>
        <taxon>Panpulmonata</taxon>
        <taxon>Hygrophila</taxon>
        <taxon>Lymnaeoidea</taxon>
        <taxon>Planorbidae</taxon>
        <taxon>Biomphalaria</taxon>
    </lineage>
</organism>
<dbReference type="PROSITE" id="PS51352">
    <property type="entry name" value="THIOREDOXIN_2"/>
    <property type="match status" value="1"/>
</dbReference>
<sequence>MGCFGSKLADKNLDSPNRSHPDPAGQDNMKTVATKLEFDQLISTEKNLVVVDFFATWCGPCKVIAPQLQKWSEEYDDVTFVKIDVDENDETAEACGISAMPTFFLYKNGKKVDEIVGANAERLLEKIIANK</sequence>
<accession>A0AAD8C030</accession>
<keyword evidence="1" id="KW-1015">Disulfide bond</keyword>
<dbReference type="InterPro" id="IPR017937">
    <property type="entry name" value="Thioredoxin_CS"/>
</dbReference>
<dbReference type="NCBIfam" id="TIGR01068">
    <property type="entry name" value="thioredoxin"/>
    <property type="match status" value="1"/>
</dbReference>
<dbReference type="PROSITE" id="PS00194">
    <property type="entry name" value="THIOREDOXIN_1"/>
    <property type="match status" value="1"/>
</dbReference>
<evidence type="ECO:0000256" key="1">
    <source>
        <dbReference type="ARBA" id="ARBA00023157"/>
    </source>
</evidence>
<dbReference type="FunFam" id="3.40.30.10:FF:000245">
    <property type="entry name" value="Thioredoxin"/>
    <property type="match status" value="1"/>
</dbReference>
<dbReference type="InterPro" id="IPR013766">
    <property type="entry name" value="Thioredoxin_domain"/>
</dbReference>
<evidence type="ECO:0000313" key="4">
    <source>
        <dbReference type="EMBL" id="KAK0062964.1"/>
    </source>
</evidence>
<dbReference type="CDD" id="cd02947">
    <property type="entry name" value="TRX_family"/>
    <property type="match status" value="1"/>
</dbReference>
<dbReference type="Gene3D" id="3.40.30.10">
    <property type="entry name" value="Glutaredoxin"/>
    <property type="match status" value="1"/>
</dbReference>
<dbReference type="Proteomes" id="UP001233172">
    <property type="component" value="Unassembled WGS sequence"/>
</dbReference>
<feature type="region of interest" description="Disordered" evidence="2">
    <location>
        <begin position="9"/>
        <end position="29"/>
    </location>
</feature>
<evidence type="ECO:0000313" key="5">
    <source>
        <dbReference type="Proteomes" id="UP001233172"/>
    </source>
</evidence>
<keyword evidence="5" id="KW-1185">Reference proteome</keyword>
<dbReference type="SUPFAM" id="SSF52833">
    <property type="entry name" value="Thioredoxin-like"/>
    <property type="match status" value="1"/>
</dbReference>
<dbReference type="AlphaFoldDB" id="A0AAD8C030"/>
<dbReference type="PRINTS" id="PR00421">
    <property type="entry name" value="THIOREDOXIN"/>
</dbReference>
<feature type="compositionally biased region" description="Basic and acidic residues" evidence="2">
    <location>
        <begin position="9"/>
        <end position="21"/>
    </location>
</feature>
<name>A0AAD8C030_BIOPF</name>
<dbReference type="InterPro" id="IPR036249">
    <property type="entry name" value="Thioredoxin-like_sf"/>
</dbReference>